<dbReference type="AlphaFoldDB" id="A0A6A8G917"/>
<sequence length="303" mass="30915">MLKALPIVGLAVVGSGSASAAAAYPSVIPLPTGFRPEGIVTGLGNEFFVGSLAAGAIYRGDLRTGSGEVFVPPVEGGVAVGLSHDARSNYLFVAGGPTGQASVYDANTGALVADYGLQGPPTFVNDVVVTRTAAYFTDSFRPALYRVPLGAGGDVPDQSAVEEIPLSGDFTSVGGFNANGIDAPPNGEYLIVVNSSTGLLYKVDPATGDATEIDLGGASLTAGDGILLEGRTLYVVRNQLNLIAVVQLDPEATAGEVVDEITDPQFDVPTTVAGFGNSLYAVNARFGTPDPANAEYDVVRVSK</sequence>
<keyword evidence="2" id="KW-1185">Reference proteome</keyword>
<comment type="caution">
    <text evidence="1">The sequence shown here is derived from an EMBL/GenBank/DDBJ whole genome shotgun (WGS) entry which is preliminary data.</text>
</comment>
<evidence type="ECO:0000313" key="2">
    <source>
        <dbReference type="Proteomes" id="UP000443423"/>
    </source>
</evidence>
<dbReference type="SUPFAM" id="SSF63829">
    <property type="entry name" value="Calcium-dependent phosphotriesterase"/>
    <property type="match status" value="1"/>
</dbReference>
<accession>A0A6A8G917</accession>
<protein>
    <submittedName>
        <fullName evidence="1">Superoxide dismutase</fullName>
    </submittedName>
</protein>
<dbReference type="Proteomes" id="UP000443423">
    <property type="component" value="Unassembled WGS sequence"/>
</dbReference>
<evidence type="ECO:0000313" key="1">
    <source>
        <dbReference type="EMBL" id="MRW97377.1"/>
    </source>
</evidence>
<dbReference type="EMBL" id="WKJQ01000001">
    <property type="protein sequence ID" value="MRW97377.1"/>
    <property type="molecule type" value="Genomic_DNA"/>
</dbReference>
<name>A0A6A8G917_9EURY</name>
<proteinExistence type="predicted"/>
<gene>
    <name evidence="1" type="ORF">GJR99_12440</name>
</gene>
<dbReference type="InterPro" id="IPR011042">
    <property type="entry name" value="6-blade_b-propeller_TolB-like"/>
</dbReference>
<reference evidence="1 2" key="1">
    <citation type="submission" date="2019-11" db="EMBL/GenBank/DDBJ databases">
        <title>Whole genome sequence of Haloferax sp. MBLA0078.</title>
        <authorList>
            <person name="Seo M.-J."/>
            <person name="Cho E.-S."/>
        </authorList>
    </citation>
    <scope>NUCLEOTIDE SEQUENCE [LARGE SCALE GENOMIC DNA]</scope>
    <source>
        <strain evidence="1 2">MBLA0078</strain>
    </source>
</reference>
<dbReference type="Gene3D" id="2.120.10.30">
    <property type="entry name" value="TolB, C-terminal domain"/>
    <property type="match status" value="1"/>
</dbReference>
<organism evidence="1 2">
    <name type="scientific">Haloferax marinum</name>
    <dbReference type="NCBI Taxonomy" id="2666143"/>
    <lineage>
        <taxon>Archaea</taxon>
        <taxon>Methanobacteriati</taxon>
        <taxon>Methanobacteriota</taxon>
        <taxon>Stenosarchaea group</taxon>
        <taxon>Halobacteria</taxon>
        <taxon>Halobacteriales</taxon>
        <taxon>Haloferacaceae</taxon>
        <taxon>Haloferax</taxon>
    </lineage>
</organism>
<dbReference type="OrthoDB" id="303889at2157"/>